<dbReference type="InterPro" id="IPR012910">
    <property type="entry name" value="Plug_dom"/>
</dbReference>
<dbReference type="InterPro" id="IPR036942">
    <property type="entry name" value="Beta-barrel_TonB_sf"/>
</dbReference>
<dbReference type="NCBIfam" id="TIGR04056">
    <property type="entry name" value="OMP_RagA_SusC"/>
    <property type="match status" value="1"/>
</dbReference>
<keyword evidence="4 8" id="KW-0812">Transmembrane</keyword>
<feature type="compositionally biased region" description="Low complexity" evidence="10">
    <location>
        <begin position="119"/>
        <end position="131"/>
    </location>
</feature>
<keyword evidence="2 8" id="KW-0813">Transport</keyword>
<keyword evidence="11" id="KW-0732">Signal</keyword>
<evidence type="ECO:0000256" key="1">
    <source>
        <dbReference type="ARBA" id="ARBA00004571"/>
    </source>
</evidence>
<dbReference type="InterPro" id="IPR039426">
    <property type="entry name" value="TonB-dep_rcpt-like"/>
</dbReference>
<evidence type="ECO:0000256" key="9">
    <source>
        <dbReference type="RuleBase" id="RU003357"/>
    </source>
</evidence>
<evidence type="ECO:0000256" key="4">
    <source>
        <dbReference type="ARBA" id="ARBA00022692"/>
    </source>
</evidence>
<keyword evidence="6 8" id="KW-0472">Membrane</keyword>
<organism evidence="14 15">
    <name type="scientific">Dyadobacter soli</name>
    <dbReference type="NCBI Taxonomy" id="659014"/>
    <lineage>
        <taxon>Bacteria</taxon>
        <taxon>Pseudomonadati</taxon>
        <taxon>Bacteroidota</taxon>
        <taxon>Cytophagia</taxon>
        <taxon>Cytophagales</taxon>
        <taxon>Spirosomataceae</taxon>
        <taxon>Dyadobacter</taxon>
    </lineage>
</organism>
<dbReference type="EMBL" id="FNAN01000016">
    <property type="protein sequence ID" value="SDG19622.1"/>
    <property type="molecule type" value="Genomic_DNA"/>
</dbReference>
<feature type="domain" description="TonB-dependent receptor plug" evidence="13">
    <location>
        <begin position="244"/>
        <end position="351"/>
    </location>
</feature>
<dbReference type="InterPro" id="IPR037066">
    <property type="entry name" value="Plug_dom_sf"/>
</dbReference>
<sequence length="1185" mass="129169">MKKNLLFCSGWLIFSAGVLTHSYARAQLVAHAHRYPQETPAQPGKPARIALPQFLKSLSSRYGVAFNFNYRQMNQKTVDASILERKTEKLETILTEALAPLDLIFEQFEKKSYMIYSRPAAAPSPGSPAAPERNQSSPAGAGEQSPVNKADRTVRGVVKDEKGEGLPGVSVVVKGTQRGTSTNIDGTYELSVPDGSATLIFSFVGYVPQEKSIENESVIEITLQTDTKALEEVVVVGYGTQKRADVTAAISSVPMSELRDMPVSNVATALQGKIPGVVVQQNSGSPGATPAIKVRGFGSISAGNAPLIVIDGNIVNASIFANLNPNDIESMDVLKDASSTAIYGSKGSNGVILVTTKQGKSGKPSVNLDIFTGFQQVSKKLDLINSQQFAEFGKDASNNAYLDNVPGAKISDPNSARPTDYLRYRYPRGEVFEWFNFDDPAKVAALPYTDYQDEIFRTGKMSSYQLSASGGSDKARYSISGGYLTQDGVIRRSAMDRYTMRANVEVNVLPALKIGLNINPSYRVQQEVRDAGHWADNAVVNSALSVMPMIPIYAAEGSYTSQTAFAAPYNYPGITNPVANITEYNSQFITTNLLGNTYAELKLFKDFTYRVTGNVNFSGNRRNAYRTSRMPLNQILPPSVSTGTAYSDQGLSWLFNQTLNYSKSLREVHNFDVLIGMESTKFHYQDSQGTGSSYPNDVVETLNGSASGTTTTASSVRFENASASYFARANYNYKGKYLANISVRRDGSSIFGSENRWGTFPAGSLGWRISEEDFAKSISAISEAKLRVSYGLAGNNAFTNQYPYVATLRSENYSFNNSLVNGLAPSSLANPQLGWERSQQLDAGIDVGLFGNRVFLIVDYYRRITKDLLLSVNVPTLTGFGTAVKNIGKMENKGWEFALNTRNLTKAFVWNTSLNLSLNRNKVLALGPTGDPIRSASGVGETNITQIGSPIGSFFGFKQIGVFKDQADVDSHPHDPTTRPGDVKYEDINADGKIDANDRTIIGNNQPDFIYGMTNTFTYKGFDLNIAIQGSQGGEILNLSRRFFENLEGNANQLSTVLNRWRSPENPGDGVTPRANARTTGNNNAISTRWVEDGSYLRIQNVSLGYQLPAAWISKARLQQVRIYASAQNLFTFTKYLNYNPEVSNYESATIATAGTPLPGPLAAGVDYGSYPLARTFTLGINIGF</sequence>
<feature type="signal peptide" evidence="11">
    <location>
        <begin position="1"/>
        <end position="26"/>
    </location>
</feature>
<evidence type="ECO:0000256" key="6">
    <source>
        <dbReference type="ARBA" id="ARBA00023136"/>
    </source>
</evidence>
<dbReference type="InterPro" id="IPR000531">
    <property type="entry name" value="Beta-barrel_TonB"/>
</dbReference>
<comment type="similarity">
    <text evidence="8 9">Belongs to the TonB-dependent receptor family.</text>
</comment>
<dbReference type="Gene3D" id="2.40.170.20">
    <property type="entry name" value="TonB-dependent receptor, beta-barrel domain"/>
    <property type="match status" value="1"/>
</dbReference>
<feature type="compositionally biased region" description="Low complexity" evidence="10">
    <location>
        <begin position="1074"/>
        <end position="1083"/>
    </location>
</feature>
<accession>A0A1G7S9M2</accession>
<name>A0A1G7S9M2_9BACT</name>
<dbReference type="InterPro" id="IPR023997">
    <property type="entry name" value="TonB-dep_OMP_SusC/RagA_CS"/>
</dbReference>
<dbReference type="InterPro" id="IPR023996">
    <property type="entry name" value="TonB-dep_OMP_SusC/RagA"/>
</dbReference>
<dbReference type="STRING" id="659014.SAMN04487996_11642"/>
<keyword evidence="5 9" id="KW-0798">TonB box</keyword>
<feature type="region of interest" description="Disordered" evidence="10">
    <location>
        <begin position="1063"/>
        <end position="1083"/>
    </location>
</feature>
<feature type="region of interest" description="Disordered" evidence="10">
    <location>
        <begin position="119"/>
        <end position="162"/>
    </location>
</feature>
<evidence type="ECO:0000256" key="7">
    <source>
        <dbReference type="ARBA" id="ARBA00023237"/>
    </source>
</evidence>
<evidence type="ECO:0000256" key="11">
    <source>
        <dbReference type="SAM" id="SignalP"/>
    </source>
</evidence>
<dbReference type="AlphaFoldDB" id="A0A1G7S9M2"/>
<evidence type="ECO:0000256" key="10">
    <source>
        <dbReference type="SAM" id="MobiDB-lite"/>
    </source>
</evidence>
<dbReference type="Pfam" id="PF07715">
    <property type="entry name" value="Plug"/>
    <property type="match status" value="1"/>
</dbReference>
<comment type="subcellular location">
    <subcellularLocation>
        <location evidence="1 8">Cell outer membrane</location>
        <topology evidence="1 8">Multi-pass membrane protein</topology>
    </subcellularLocation>
</comment>
<dbReference type="Gene3D" id="2.60.40.1120">
    <property type="entry name" value="Carboxypeptidase-like, regulatory domain"/>
    <property type="match status" value="1"/>
</dbReference>
<keyword evidence="7 8" id="KW-0998">Cell outer membrane</keyword>
<dbReference type="InterPro" id="IPR008969">
    <property type="entry name" value="CarboxyPept-like_regulatory"/>
</dbReference>
<evidence type="ECO:0000256" key="5">
    <source>
        <dbReference type="ARBA" id="ARBA00023077"/>
    </source>
</evidence>
<feature type="domain" description="TonB-dependent receptor-like beta-barrel" evidence="12">
    <location>
        <begin position="564"/>
        <end position="1130"/>
    </location>
</feature>
<feature type="compositionally biased region" description="Basic and acidic residues" evidence="10">
    <location>
        <begin position="149"/>
        <end position="162"/>
    </location>
</feature>
<dbReference type="Pfam" id="PF00593">
    <property type="entry name" value="TonB_dep_Rec_b-barrel"/>
    <property type="match status" value="1"/>
</dbReference>
<reference evidence="15" key="1">
    <citation type="submission" date="2016-10" db="EMBL/GenBank/DDBJ databases">
        <authorList>
            <person name="Varghese N."/>
            <person name="Submissions S."/>
        </authorList>
    </citation>
    <scope>NUCLEOTIDE SEQUENCE [LARGE SCALE GENOMIC DNA]</scope>
    <source>
        <strain evidence="15">DSM 25329</strain>
    </source>
</reference>
<dbReference type="Gene3D" id="2.170.130.10">
    <property type="entry name" value="TonB-dependent receptor, plug domain"/>
    <property type="match status" value="1"/>
</dbReference>
<dbReference type="OrthoDB" id="9768177at2"/>
<dbReference type="NCBIfam" id="TIGR04057">
    <property type="entry name" value="SusC_RagA_signa"/>
    <property type="match status" value="1"/>
</dbReference>
<evidence type="ECO:0000256" key="8">
    <source>
        <dbReference type="PROSITE-ProRule" id="PRU01360"/>
    </source>
</evidence>
<keyword evidence="3 8" id="KW-1134">Transmembrane beta strand</keyword>
<dbReference type="RefSeq" id="WP_090155551.1">
    <property type="nucleotide sequence ID" value="NZ_FNAN01000016.1"/>
</dbReference>
<proteinExistence type="inferred from homology"/>
<evidence type="ECO:0000313" key="14">
    <source>
        <dbReference type="EMBL" id="SDG19622.1"/>
    </source>
</evidence>
<feature type="chain" id="PRO_5011626433" evidence="11">
    <location>
        <begin position="27"/>
        <end position="1185"/>
    </location>
</feature>
<keyword evidence="15" id="KW-1185">Reference proteome</keyword>
<dbReference type="PROSITE" id="PS52016">
    <property type="entry name" value="TONB_DEPENDENT_REC_3"/>
    <property type="match status" value="1"/>
</dbReference>
<dbReference type="Pfam" id="PF13715">
    <property type="entry name" value="CarbopepD_reg_2"/>
    <property type="match status" value="1"/>
</dbReference>
<dbReference type="FunFam" id="2.170.130.10:FF:000008">
    <property type="entry name" value="SusC/RagA family TonB-linked outer membrane protein"/>
    <property type="match status" value="1"/>
</dbReference>
<evidence type="ECO:0000256" key="2">
    <source>
        <dbReference type="ARBA" id="ARBA00022448"/>
    </source>
</evidence>
<evidence type="ECO:0000256" key="3">
    <source>
        <dbReference type="ARBA" id="ARBA00022452"/>
    </source>
</evidence>
<evidence type="ECO:0000259" key="13">
    <source>
        <dbReference type="Pfam" id="PF07715"/>
    </source>
</evidence>
<dbReference type="SUPFAM" id="SSF49464">
    <property type="entry name" value="Carboxypeptidase regulatory domain-like"/>
    <property type="match status" value="1"/>
</dbReference>
<evidence type="ECO:0000313" key="15">
    <source>
        <dbReference type="Proteomes" id="UP000198748"/>
    </source>
</evidence>
<dbReference type="SUPFAM" id="SSF56935">
    <property type="entry name" value="Porins"/>
    <property type="match status" value="1"/>
</dbReference>
<dbReference type="Proteomes" id="UP000198748">
    <property type="component" value="Unassembled WGS sequence"/>
</dbReference>
<dbReference type="GO" id="GO:0009279">
    <property type="term" value="C:cell outer membrane"/>
    <property type="evidence" value="ECO:0007669"/>
    <property type="project" value="UniProtKB-SubCell"/>
</dbReference>
<gene>
    <name evidence="14" type="ORF">SAMN04487996_11642</name>
</gene>
<evidence type="ECO:0000259" key="12">
    <source>
        <dbReference type="Pfam" id="PF00593"/>
    </source>
</evidence>
<protein>
    <submittedName>
        <fullName evidence="14">TonB-linked outer membrane protein, SusC/RagA family</fullName>
    </submittedName>
</protein>